<dbReference type="InterPro" id="IPR024185">
    <property type="entry name" value="FTHF_cligase-like_sf"/>
</dbReference>
<dbReference type="GO" id="GO:0009396">
    <property type="term" value="P:folic acid-containing compound biosynthetic process"/>
    <property type="evidence" value="ECO:0007669"/>
    <property type="project" value="TreeGrafter"/>
</dbReference>
<dbReference type="GO" id="GO:0005524">
    <property type="term" value="F:ATP binding"/>
    <property type="evidence" value="ECO:0007669"/>
    <property type="project" value="UniProtKB-KW"/>
</dbReference>
<dbReference type="PANTHER" id="PTHR23407:SF1">
    <property type="entry name" value="5-FORMYLTETRAHYDROFOLATE CYCLO-LIGASE"/>
    <property type="match status" value="1"/>
</dbReference>
<dbReference type="SUPFAM" id="SSF100950">
    <property type="entry name" value="NagB/RpiA/CoA transferase-like"/>
    <property type="match status" value="1"/>
</dbReference>
<dbReference type="InterPro" id="IPR037171">
    <property type="entry name" value="NagB/RpiA_transferase-like"/>
</dbReference>
<feature type="non-terminal residue" evidence="4">
    <location>
        <position position="1"/>
    </location>
</feature>
<comment type="similarity">
    <text evidence="1">Belongs to the 5-formyltetrahydrofolate cyclo-ligase family.</text>
</comment>
<keyword evidence="3" id="KW-0067">ATP-binding</keyword>
<evidence type="ECO:0000313" key="4">
    <source>
        <dbReference type="EMBL" id="SVC54607.1"/>
    </source>
</evidence>
<dbReference type="GO" id="GO:0030272">
    <property type="term" value="F:5-formyltetrahydrofolate cyclo-ligase activity"/>
    <property type="evidence" value="ECO:0007669"/>
    <property type="project" value="TreeGrafter"/>
</dbReference>
<feature type="non-terminal residue" evidence="4">
    <location>
        <position position="156"/>
    </location>
</feature>
<reference evidence="4" key="1">
    <citation type="submission" date="2018-05" db="EMBL/GenBank/DDBJ databases">
        <authorList>
            <person name="Lanie J.A."/>
            <person name="Ng W.-L."/>
            <person name="Kazmierczak K.M."/>
            <person name="Andrzejewski T.M."/>
            <person name="Davidsen T.M."/>
            <person name="Wayne K.J."/>
            <person name="Tettelin H."/>
            <person name="Glass J.I."/>
            <person name="Rusch D."/>
            <person name="Podicherti R."/>
            <person name="Tsui H.-C.T."/>
            <person name="Winkler M.E."/>
        </authorList>
    </citation>
    <scope>NUCLEOTIDE SEQUENCE</scope>
</reference>
<dbReference type="EMBL" id="UINC01097144">
    <property type="protein sequence ID" value="SVC54607.1"/>
    <property type="molecule type" value="Genomic_DNA"/>
</dbReference>
<gene>
    <name evidence="4" type="ORF">METZ01_LOCUS307461</name>
</gene>
<evidence type="ECO:0000256" key="2">
    <source>
        <dbReference type="ARBA" id="ARBA00022741"/>
    </source>
</evidence>
<evidence type="ECO:0008006" key="5">
    <source>
        <dbReference type="Google" id="ProtNLM"/>
    </source>
</evidence>
<dbReference type="AlphaFoldDB" id="A0A382N357"/>
<keyword evidence="2" id="KW-0547">Nucleotide-binding</keyword>
<accession>A0A382N357</accession>
<organism evidence="4">
    <name type="scientific">marine metagenome</name>
    <dbReference type="NCBI Taxonomy" id="408172"/>
    <lineage>
        <taxon>unclassified sequences</taxon>
        <taxon>metagenomes</taxon>
        <taxon>ecological metagenomes</taxon>
    </lineage>
</organism>
<dbReference type="Pfam" id="PF01812">
    <property type="entry name" value="5-FTHF_cyc-lig"/>
    <property type="match status" value="1"/>
</dbReference>
<dbReference type="GO" id="GO:0035999">
    <property type="term" value="P:tetrahydrofolate interconversion"/>
    <property type="evidence" value="ECO:0007669"/>
    <property type="project" value="TreeGrafter"/>
</dbReference>
<dbReference type="PIRSF" id="PIRSF006806">
    <property type="entry name" value="FTHF_cligase"/>
    <property type="match status" value="1"/>
</dbReference>
<sequence>VKKQFRQSILKKRISLNKTSYKKRSKKIQKNFLAAFPIQTFKTIGLYMPFNNEVDLELLIKENQNYKNTITFPVTKPNGCLEFIAPPDGCDFRLNQFGILEPTSGKAVAPAQHDAMIIPAIGADKNGCRIGFGGGYYDRTFHILKDSIYKPILIGL</sequence>
<protein>
    <recommendedName>
        <fullName evidence="5">5-formyltetrahydrofolate cyclo-ligase</fullName>
    </recommendedName>
</protein>
<dbReference type="Gene3D" id="3.40.50.10420">
    <property type="entry name" value="NagB/RpiA/CoA transferase-like"/>
    <property type="match status" value="1"/>
</dbReference>
<name>A0A382N357_9ZZZZ</name>
<dbReference type="PANTHER" id="PTHR23407">
    <property type="entry name" value="ATPASE INHIBITOR/5-FORMYLTETRAHYDROFOLATE CYCLO-LIGASE"/>
    <property type="match status" value="1"/>
</dbReference>
<dbReference type="InterPro" id="IPR002698">
    <property type="entry name" value="FTHF_cligase"/>
</dbReference>
<evidence type="ECO:0000256" key="3">
    <source>
        <dbReference type="ARBA" id="ARBA00022840"/>
    </source>
</evidence>
<evidence type="ECO:0000256" key="1">
    <source>
        <dbReference type="ARBA" id="ARBA00010638"/>
    </source>
</evidence>
<dbReference type="NCBIfam" id="TIGR02727">
    <property type="entry name" value="MTHFS_bact"/>
    <property type="match status" value="1"/>
</dbReference>
<proteinExistence type="inferred from homology"/>